<name>A0ABQ7YE05_BRANA</name>
<sequence length="125" mass="14435">MTVCCYICLTNISIMPSCRWTDSLNPCHCFQLAILLGQRSYGRYGTKESCDIACRFCYWLLAIEDYPHEFSRPAKHPYPLNYRVVIYIQHIGVGVCVGHAWQEGKELQRVLQRLCTGILMVKNTI</sequence>
<comment type="caution">
    <text evidence="1">The sequence shown here is derived from an EMBL/GenBank/DDBJ whole genome shotgun (WGS) entry which is preliminary data.</text>
</comment>
<gene>
    <name evidence="1" type="ORF">HID58_082546</name>
</gene>
<organism evidence="1 2">
    <name type="scientific">Brassica napus</name>
    <name type="common">Rape</name>
    <dbReference type="NCBI Taxonomy" id="3708"/>
    <lineage>
        <taxon>Eukaryota</taxon>
        <taxon>Viridiplantae</taxon>
        <taxon>Streptophyta</taxon>
        <taxon>Embryophyta</taxon>
        <taxon>Tracheophyta</taxon>
        <taxon>Spermatophyta</taxon>
        <taxon>Magnoliopsida</taxon>
        <taxon>eudicotyledons</taxon>
        <taxon>Gunneridae</taxon>
        <taxon>Pentapetalae</taxon>
        <taxon>rosids</taxon>
        <taxon>malvids</taxon>
        <taxon>Brassicales</taxon>
        <taxon>Brassicaceae</taxon>
        <taxon>Brassiceae</taxon>
        <taxon>Brassica</taxon>
    </lineage>
</organism>
<proteinExistence type="predicted"/>
<dbReference type="Proteomes" id="UP000824890">
    <property type="component" value="Unassembled WGS sequence"/>
</dbReference>
<dbReference type="PANTHER" id="PTHR37201:SF1">
    <property type="entry name" value="WD REPEAT PROTEIN"/>
    <property type="match status" value="1"/>
</dbReference>
<dbReference type="PANTHER" id="PTHR37201">
    <property type="entry name" value="WD REPEAT PROTEIN"/>
    <property type="match status" value="1"/>
</dbReference>
<reference evidence="1 2" key="1">
    <citation type="submission" date="2021-05" db="EMBL/GenBank/DDBJ databases">
        <title>Genome Assembly of Synthetic Allotetraploid Brassica napus Reveals Homoeologous Exchanges between Subgenomes.</title>
        <authorList>
            <person name="Davis J.T."/>
        </authorList>
    </citation>
    <scope>NUCLEOTIDE SEQUENCE [LARGE SCALE GENOMIC DNA]</scope>
    <source>
        <strain evidence="2">cv. Da-Ae</strain>
        <tissue evidence="1">Seedling</tissue>
    </source>
</reference>
<accession>A0ABQ7YE05</accession>
<evidence type="ECO:0000313" key="2">
    <source>
        <dbReference type="Proteomes" id="UP000824890"/>
    </source>
</evidence>
<keyword evidence="2" id="KW-1185">Reference proteome</keyword>
<protein>
    <submittedName>
        <fullName evidence="1">Uncharacterized protein</fullName>
    </submittedName>
</protein>
<evidence type="ECO:0000313" key="1">
    <source>
        <dbReference type="EMBL" id="KAH0865335.1"/>
    </source>
</evidence>
<dbReference type="EMBL" id="JAGKQM010000018">
    <property type="protein sequence ID" value="KAH0865335.1"/>
    <property type="molecule type" value="Genomic_DNA"/>
</dbReference>